<dbReference type="InterPro" id="IPR052340">
    <property type="entry name" value="RNase_Y/CdgJ"/>
</dbReference>
<evidence type="ECO:0000259" key="1">
    <source>
        <dbReference type="PROSITE" id="PS51833"/>
    </source>
</evidence>
<dbReference type="SUPFAM" id="SSF51206">
    <property type="entry name" value="cAMP-binding domain-like"/>
    <property type="match status" value="1"/>
</dbReference>
<dbReference type="Pfam" id="PF08668">
    <property type="entry name" value="HDOD"/>
    <property type="match status" value="1"/>
</dbReference>
<dbReference type="InterPro" id="IPR018490">
    <property type="entry name" value="cNMP-bd_dom_sf"/>
</dbReference>
<feature type="domain" description="HDOD" evidence="1">
    <location>
        <begin position="163"/>
        <end position="349"/>
    </location>
</feature>
<organism evidence="2 3">
    <name type="scientific">Methylomarinum roseum</name>
    <dbReference type="NCBI Taxonomy" id="3067653"/>
    <lineage>
        <taxon>Bacteria</taxon>
        <taxon>Pseudomonadati</taxon>
        <taxon>Pseudomonadota</taxon>
        <taxon>Gammaproteobacteria</taxon>
        <taxon>Methylococcales</taxon>
        <taxon>Methylococcaceae</taxon>
        <taxon>Methylomarinum</taxon>
    </lineage>
</organism>
<dbReference type="Proteomes" id="UP001225378">
    <property type="component" value="Chromosome"/>
</dbReference>
<evidence type="ECO:0000313" key="3">
    <source>
        <dbReference type="Proteomes" id="UP001225378"/>
    </source>
</evidence>
<dbReference type="PANTHER" id="PTHR33525">
    <property type="match status" value="1"/>
</dbReference>
<dbReference type="PANTHER" id="PTHR33525:SF3">
    <property type="entry name" value="RIBONUCLEASE Y"/>
    <property type="match status" value="1"/>
</dbReference>
<dbReference type="RefSeq" id="WP_305909098.1">
    <property type="nucleotide sequence ID" value="NZ_CP157743.1"/>
</dbReference>
<dbReference type="AlphaFoldDB" id="A0AAU7NY79"/>
<evidence type="ECO:0000313" key="2">
    <source>
        <dbReference type="EMBL" id="XBS21915.1"/>
    </source>
</evidence>
<protein>
    <submittedName>
        <fullName evidence="2">HDOD domain-containing protein</fullName>
    </submittedName>
</protein>
<accession>A0AAU7NY79</accession>
<name>A0AAU7NY79_9GAMM</name>
<dbReference type="EMBL" id="CP157743">
    <property type="protein sequence ID" value="XBS21915.1"/>
    <property type="molecule type" value="Genomic_DNA"/>
</dbReference>
<dbReference type="SUPFAM" id="SSF109604">
    <property type="entry name" value="HD-domain/PDEase-like"/>
    <property type="match status" value="1"/>
</dbReference>
<reference evidence="2 3" key="1">
    <citation type="journal article" date="2024" name="Microbiology">
        <title>Methylomarinum rosea sp. nov., a novel halophilic methanotrophic bacterium from the hypersaline Lake Elton.</title>
        <authorList>
            <person name="Suleimanov R.Z."/>
            <person name="Oshkin I.Y."/>
            <person name="Danilova O.V."/>
            <person name="Suzina N.E."/>
            <person name="Dedysh S.N."/>
        </authorList>
    </citation>
    <scope>NUCLEOTIDE SEQUENCE [LARGE SCALE GENOMIC DNA]</scope>
    <source>
        <strain evidence="2 3">Ch1-1</strain>
    </source>
</reference>
<dbReference type="InterPro" id="IPR014710">
    <property type="entry name" value="RmlC-like_jellyroll"/>
</dbReference>
<dbReference type="Gene3D" id="2.60.120.10">
    <property type="entry name" value="Jelly Rolls"/>
    <property type="match status" value="1"/>
</dbReference>
<dbReference type="KEGG" id="mech:Q9L42_007265"/>
<gene>
    <name evidence="2" type="ORF">Q9L42_007265</name>
</gene>
<dbReference type="PROSITE" id="PS51833">
    <property type="entry name" value="HDOD"/>
    <property type="match status" value="1"/>
</dbReference>
<keyword evidence="3" id="KW-1185">Reference proteome</keyword>
<dbReference type="Gene3D" id="1.10.3210.10">
    <property type="entry name" value="Hypothetical protein af1432"/>
    <property type="match status" value="1"/>
</dbReference>
<dbReference type="InterPro" id="IPR013976">
    <property type="entry name" value="HDOD"/>
</dbReference>
<proteinExistence type="predicted"/>
<sequence length="422" mass="46449">MTLINALFKGKKPRCSLSREKVSLQTLKRLIPIRNLGEEKLQAFALEKQTEVLAAGETLFELDSPTDAAIYLLQGVVTLADKNGKRQNIDADSAEARFPLCSGTKHAASAVAKSDISYLRVSHKIMSINDAINHEELVIAEELKNNRLLQLFSQYFINETVEVPSLPNVAIRLRKALQKDIGVAEAVKIIQLDPVISAKLIEVANCPLYLTLNPAKSCFDAVNRIGLNGARNLVVSFSLKQIFKNQAPAIKNYLDRLWRDSLNLSCLCYVLAQESGQQNPEEALLAGLVCDIGAIPFLNFVANLPAEYHDNEEIEQALPAVKGVVGATVLKNWHFADEFIDVALHANDWYRNDSKELSLTDIVVLARLHRQISQQKSGGLPPITSIPAASKLKNIALSPENSLHILHDAKHKINDALAAFSG</sequence>